<gene>
    <name evidence="2" type="ORF">GLAREA_10864</name>
</gene>
<feature type="domain" description="Heterokaryon incompatibility" evidence="1">
    <location>
        <begin position="54"/>
        <end position="227"/>
    </location>
</feature>
<dbReference type="EMBL" id="KE145355">
    <property type="protein sequence ID" value="EPE35168.1"/>
    <property type="molecule type" value="Genomic_DNA"/>
</dbReference>
<proteinExistence type="predicted"/>
<evidence type="ECO:0000259" key="1">
    <source>
        <dbReference type="Pfam" id="PF06985"/>
    </source>
</evidence>
<reference evidence="2 3" key="1">
    <citation type="journal article" date="2013" name="BMC Genomics">
        <title>Genomics-driven discovery of the pneumocandin biosynthetic gene cluster in the fungus Glarea lozoyensis.</title>
        <authorList>
            <person name="Chen L."/>
            <person name="Yue Q."/>
            <person name="Zhang X."/>
            <person name="Xiang M."/>
            <person name="Wang C."/>
            <person name="Li S."/>
            <person name="Che Y."/>
            <person name="Ortiz-Lopez F.J."/>
            <person name="Bills G.F."/>
            <person name="Liu X."/>
            <person name="An Z."/>
        </authorList>
    </citation>
    <scope>NUCLEOTIDE SEQUENCE [LARGE SCALE GENOMIC DNA]</scope>
    <source>
        <strain evidence="3">ATCC 20868 / MF5171</strain>
    </source>
</reference>
<dbReference type="OrthoDB" id="2157530at2759"/>
<dbReference type="InterPro" id="IPR052895">
    <property type="entry name" value="HetReg/Transcr_Mod"/>
</dbReference>
<dbReference type="AlphaFoldDB" id="S3EA11"/>
<evidence type="ECO:0000313" key="3">
    <source>
        <dbReference type="Proteomes" id="UP000016922"/>
    </source>
</evidence>
<dbReference type="OMA" id="WFPAPRA"/>
<dbReference type="GeneID" id="19469909"/>
<accession>S3EA11</accession>
<dbReference type="Proteomes" id="UP000016922">
    <property type="component" value="Unassembled WGS sequence"/>
</dbReference>
<protein>
    <submittedName>
        <fullName evidence="2">Heterokaryon incompatibility protein</fullName>
    </submittedName>
</protein>
<dbReference type="HOGENOM" id="CLU_004184_7_2_1"/>
<dbReference type="InterPro" id="IPR010730">
    <property type="entry name" value="HET"/>
</dbReference>
<dbReference type="RefSeq" id="XP_008078155.1">
    <property type="nucleotide sequence ID" value="XM_008079964.1"/>
</dbReference>
<dbReference type="Pfam" id="PF06985">
    <property type="entry name" value="HET"/>
    <property type="match status" value="1"/>
</dbReference>
<dbReference type="eggNOG" id="ENOG502SKG7">
    <property type="taxonomic scope" value="Eukaryota"/>
</dbReference>
<dbReference type="KEGG" id="glz:GLAREA_10864"/>
<sequence>MSIYHTPINAAKEIRLLRLLPRASAPETADEIEGQVPIYCELYPITVDASKNGYEALSYQWGSWDNALSIYVNGIQKAVTQNLHFALQSFREENSEVILWVDAICINQEDDDEKGMQVNMMTDIYANARYTRVFLGPPDTTSDETMVDISHVGRAVIDRGIYELLIRMAVLGDGDQLFVQLEHEAAQLVEDMLENPLIQIDQLTSLFKRISEILSREYWSRLWILQEIVVSQNVELYCGRLKIEYAVLHAAVLYTIYMKTFLSKRLKEQLMEMLDSGDISSSQFCELEAQFDAINSTVISLPANLVLGIRHQYHVTLQGGGNPKVDLIRLLAKIRVGISVTVDKDRIYALLGMAADREILGINPDYADTTSCTSVYSNAAKAMIQSGHTDVLAFSQWTKEDHTVPSWVPDWREEVKQPFGQYHWNSPYSASGTRTFVPNMEQDVSSSFLKVNGFIVDFIESLKPQCNDGAWLSMSQRREACAYIQDIYTLCQTSNNKFEESGEEIYADNYLRSRAPQCVPVADLCCIQFTRKATFDECRLGHEEVIEDFIQRTSHGLSAGLPITNTLRSYYNVMAQQVERKPFITCKGFVGLAPKHAEAGDIVVVFSGAKFPYVIRKCDDEKYVLIGEAFVHGVMYGEWIEGREMKEFVLK</sequence>
<organism evidence="2 3">
    <name type="scientific">Glarea lozoyensis (strain ATCC 20868 / MF5171)</name>
    <dbReference type="NCBI Taxonomy" id="1116229"/>
    <lineage>
        <taxon>Eukaryota</taxon>
        <taxon>Fungi</taxon>
        <taxon>Dikarya</taxon>
        <taxon>Ascomycota</taxon>
        <taxon>Pezizomycotina</taxon>
        <taxon>Leotiomycetes</taxon>
        <taxon>Helotiales</taxon>
        <taxon>Helotiaceae</taxon>
        <taxon>Glarea</taxon>
    </lineage>
</organism>
<name>S3EA11_GLAL2</name>
<evidence type="ECO:0000313" key="2">
    <source>
        <dbReference type="EMBL" id="EPE35168.1"/>
    </source>
</evidence>
<dbReference type="PANTHER" id="PTHR24148:SF73">
    <property type="entry name" value="HET DOMAIN PROTEIN (AFU_ORTHOLOGUE AFUA_8G01020)"/>
    <property type="match status" value="1"/>
</dbReference>
<dbReference type="PANTHER" id="PTHR24148">
    <property type="entry name" value="ANKYRIN REPEAT DOMAIN-CONTAINING PROTEIN 39 HOMOLOG-RELATED"/>
    <property type="match status" value="1"/>
</dbReference>
<dbReference type="Pfam" id="PF26639">
    <property type="entry name" value="Het-6_barrel"/>
    <property type="match status" value="1"/>
</dbReference>
<keyword evidence="3" id="KW-1185">Reference proteome</keyword>